<dbReference type="Pfam" id="PF07690">
    <property type="entry name" value="MFS_1"/>
    <property type="match status" value="1"/>
</dbReference>
<dbReference type="SUPFAM" id="SSF103473">
    <property type="entry name" value="MFS general substrate transporter"/>
    <property type="match status" value="1"/>
</dbReference>
<dbReference type="Gene3D" id="1.20.1720.10">
    <property type="entry name" value="Multidrug resistance protein D"/>
    <property type="match status" value="1"/>
</dbReference>
<feature type="transmembrane region" description="Helical" evidence="8">
    <location>
        <begin position="322"/>
        <end position="345"/>
    </location>
</feature>
<feature type="transmembrane region" description="Helical" evidence="8">
    <location>
        <begin position="384"/>
        <end position="404"/>
    </location>
</feature>
<keyword evidence="7 8" id="KW-0472">Membrane</keyword>
<feature type="domain" description="Major facilitator superfamily (MFS) profile" evidence="9">
    <location>
        <begin position="24"/>
        <end position="409"/>
    </location>
</feature>
<reference evidence="10 11" key="1">
    <citation type="submission" date="2022-10" db="EMBL/GenBank/DDBJ databases">
        <title>The complete genomes of actinobacterial strains from the NBC collection.</title>
        <authorList>
            <person name="Joergensen T.S."/>
            <person name="Alvarez Arevalo M."/>
            <person name="Sterndorff E.B."/>
            <person name="Faurdal D."/>
            <person name="Vuksanovic O."/>
            <person name="Mourched A.-S."/>
            <person name="Charusanti P."/>
            <person name="Shaw S."/>
            <person name="Blin K."/>
            <person name="Weber T."/>
        </authorList>
    </citation>
    <scope>NUCLEOTIDE SEQUENCE [LARGE SCALE GENOMIC DNA]</scope>
    <source>
        <strain evidence="10 11">NBC 01774</strain>
    </source>
</reference>
<dbReference type="CDD" id="cd17320">
    <property type="entry name" value="MFS_MdfA_MDR_like"/>
    <property type="match status" value="1"/>
</dbReference>
<dbReference type="PROSITE" id="PS00216">
    <property type="entry name" value="SUGAR_TRANSPORT_1"/>
    <property type="match status" value="1"/>
</dbReference>
<proteinExistence type="inferred from homology"/>
<name>A0ABZ1FT79_9ACTN</name>
<keyword evidence="6 8" id="KW-1133">Transmembrane helix</keyword>
<feature type="transmembrane region" description="Helical" evidence="8">
    <location>
        <begin position="357"/>
        <end position="378"/>
    </location>
</feature>
<keyword evidence="3" id="KW-0813">Transport</keyword>
<evidence type="ECO:0000256" key="4">
    <source>
        <dbReference type="ARBA" id="ARBA00022475"/>
    </source>
</evidence>
<keyword evidence="5 8" id="KW-0812">Transmembrane</keyword>
<feature type="transmembrane region" description="Helical" evidence="8">
    <location>
        <begin position="90"/>
        <end position="113"/>
    </location>
</feature>
<evidence type="ECO:0000256" key="5">
    <source>
        <dbReference type="ARBA" id="ARBA00022692"/>
    </source>
</evidence>
<evidence type="ECO:0000259" key="9">
    <source>
        <dbReference type="PROSITE" id="PS50850"/>
    </source>
</evidence>
<keyword evidence="11" id="KW-1185">Reference proteome</keyword>
<protein>
    <submittedName>
        <fullName evidence="10">Multidrug effflux MFS transporter</fullName>
    </submittedName>
</protein>
<evidence type="ECO:0000256" key="3">
    <source>
        <dbReference type="ARBA" id="ARBA00022448"/>
    </source>
</evidence>
<dbReference type="InterPro" id="IPR036259">
    <property type="entry name" value="MFS_trans_sf"/>
</dbReference>
<accession>A0ABZ1FT79</accession>
<evidence type="ECO:0000256" key="8">
    <source>
        <dbReference type="SAM" id="Phobius"/>
    </source>
</evidence>
<feature type="transmembrane region" description="Helical" evidence="8">
    <location>
        <begin position="294"/>
        <end position="316"/>
    </location>
</feature>
<evidence type="ECO:0000313" key="10">
    <source>
        <dbReference type="EMBL" id="WSB73674.1"/>
    </source>
</evidence>
<dbReference type="InterPro" id="IPR011701">
    <property type="entry name" value="MFS"/>
</dbReference>
<feature type="transmembrane region" description="Helical" evidence="8">
    <location>
        <begin position="178"/>
        <end position="198"/>
    </location>
</feature>
<dbReference type="NCBIfam" id="TIGR00710">
    <property type="entry name" value="efflux_Bcr_CflA"/>
    <property type="match status" value="1"/>
</dbReference>
<dbReference type="EMBL" id="CP109106">
    <property type="protein sequence ID" value="WSB73674.1"/>
    <property type="molecule type" value="Genomic_DNA"/>
</dbReference>
<dbReference type="InterPro" id="IPR020846">
    <property type="entry name" value="MFS_dom"/>
</dbReference>
<dbReference type="PANTHER" id="PTHR23502:SF132">
    <property type="entry name" value="POLYAMINE TRANSPORTER 2-RELATED"/>
    <property type="match status" value="1"/>
</dbReference>
<sequence>MTTRSAASSKVSSPYAVTPKRFRSLLVLAGLSGVSPLATDMYVPALPDLARSLATDASGAGLSLTSFLAGIIAGQLVLGPLSDAVGRRPVLIGGSALFAVFSAVCAVAPTVAVLNSARVGQGVAGAAGIVVSRAVVTDLFDDRQLPSVFSRLGAIGAMAPVLAPLAGGALLLAVSWRYVFAVLALMGTVLAVGVWRWIPESHPPHARRTGGLAAGLRAIGQVAAQPAVLTPVLALAFGGAAVFAYIAGTTFVFQGIYHLSPALSSLVYGVNAVGNMTGSLAYGRLARHRPPENLLMISAILALSGAAALLLIQATTGSTMPLTWLCLLITISAFGLFFPAVLTIAQSRGRAAPGATSALLGGGQFLLGAAASPLVGLFGTRSPAPMAAVMATCLTLGTLAAMAAKRTHSC</sequence>
<feature type="transmembrane region" description="Helical" evidence="8">
    <location>
        <begin position="152"/>
        <end position="172"/>
    </location>
</feature>
<dbReference type="Proteomes" id="UP001344251">
    <property type="component" value="Chromosome"/>
</dbReference>
<evidence type="ECO:0000256" key="6">
    <source>
        <dbReference type="ARBA" id="ARBA00022989"/>
    </source>
</evidence>
<keyword evidence="4" id="KW-1003">Cell membrane</keyword>
<dbReference type="PANTHER" id="PTHR23502">
    <property type="entry name" value="MAJOR FACILITATOR SUPERFAMILY"/>
    <property type="match status" value="1"/>
</dbReference>
<dbReference type="InterPro" id="IPR004812">
    <property type="entry name" value="Efflux_drug-R_Bcr/CmlA"/>
</dbReference>
<feature type="transmembrane region" description="Helical" evidence="8">
    <location>
        <begin position="60"/>
        <end position="78"/>
    </location>
</feature>
<feature type="transmembrane region" description="Helical" evidence="8">
    <location>
        <begin position="119"/>
        <end position="140"/>
    </location>
</feature>
<comment type="subcellular location">
    <subcellularLocation>
        <location evidence="1">Cell membrane</location>
        <topology evidence="1">Multi-pass membrane protein</topology>
    </subcellularLocation>
</comment>
<evidence type="ECO:0000256" key="1">
    <source>
        <dbReference type="ARBA" id="ARBA00004651"/>
    </source>
</evidence>
<organism evidence="10 11">
    <name type="scientific">Streptomyces decoyicus</name>
    <dbReference type="NCBI Taxonomy" id="249567"/>
    <lineage>
        <taxon>Bacteria</taxon>
        <taxon>Bacillati</taxon>
        <taxon>Actinomycetota</taxon>
        <taxon>Actinomycetes</taxon>
        <taxon>Kitasatosporales</taxon>
        <taxon>Streptomycetaceae</taxon>
        <taxon>Streptomyces</taxon>
    </lineage>
</organism>
<comment type="similarity">
    <text evidence="2">Belongs to the major facilitator superfamily. Bcr/CmlA family.</text>
</comment>
<evidence type="ECO:0000256" key="7">
    <source>
        <dbReference type="ARBA" id="ARBA00023136"/>
    </source>
</evidence>
<dbReference type="PROSITE" id="PS50850">
    <property type="entry name" value="MFS"/>
    <property type="match status" value="1"/>
</dbReference>
<dbReference type="InterPro" id="IPR005829">
    <property type="entry name" value="Sugar_transporter_CS"/>
</dbReference>
<feature type="transmembrane region" description="Helical" evidence="8">
    <location>
        <begin position="262"/>
        <end position="282"/>
    </location>
</feature>
<evidence type="ECO:0000256" key="2">
    <source>
        <dbReference type="ARBA" id="ARBA00006236"/>
    </source>
</evidence>
<gene>
    <name evidence="10" type="ORF">OG863_40235</name>
</gene>
<feature type="transmembrane region" description="Helical" evidence="8">
    <location>
        <begin position="232"/>
        <end position="256"/>
    </location>
</feature>
<evidence type="ECO:0000313" key="11">
    <source>
        <dbReference type="Proteomes" id="UP001344251"/>
    </source>
</evidence>
<dbReference type="RefSeq" id="WP_326623299.1">
    <property type="nucleotide sequence ID" value="NZ_CP109106.1"/>
</dbReference>